<keyword evidence="2" id="KW-0862">Zinc</keyword>
<dbReference type="EMBL" id="CP046640">
    <property type="protein sequence ID" value="QTL98861.1"/>
    <property type="molecule type" value="Genomic_DNA"/>
</dbReference>
<dbReference type="InterPro" id="IPR015304">
    <property type="entry name" value="ZinT_dom"/>
</dbReference>
<keyword evidence="6" id="KW-1185">Reference proteome</keyword>
<dbReference type="Proteomes" id="UP000665020">
    <property type="component" value="Chromosome"/>
</dbReference>
<dbReference type="AlphaFoldDB" id="A0A8A7KBP1"/>
<feature type="signal peptide" evidence="3">
    <location>
        <begin position="1"/>
        <end position="26"/>
    </location>
</feature>
<dbReference type="SUPFAM" id="SSF50814">
    <property type="entry name" value="Lipocalins"/>
    <property type="match status" value="1"/>
</dbReference>
<keyword evidence="1 3" id="KW-0732">Signal</keyword>
<evidence type="ECO:0000313" key="6">
    <source>
        <dbReference type="Proteomes" id="UP000665020"/>
    </source>
</evidence>
<evidence type="ECO:0000259" key="4">
    <source>
        <dbReference type="Pfam" id="PF09223"/>
    </source>
</evidence>
<evidence type="ECO:0000256" key="2">
    <source>
        <dbReference type="ARBA" id="ARBA00022833"/>
    </source>
</evidence>
<accession>A0A8A7KBP1</accession>
<evidence type="ECO:0000256" key="1">
    <source>
        <dbReference type="ARBA" id="ARBA00022729"/>
    </source>
</evidence>
<protein>
    <submittedName>
        <fullName evidence="5">ZinT/AdcA family metal-binding protein</fullName>
    </submittedName>
</protein>
<evidence type="ECO:0000256" key="3">
    <source>
        <dbReference type="SAM" id="SignalP"/>
    </source>
</evidence>
<feature type="chain" id="PRO_5032689301" evidence="3">
    <location>
        <begin position="27"/>
        <end position="211"/>
    </location>
</feature>
<dbReference type="Pfam" id="PF09223">
    <property type="entry name" value="ZinT"/>
    <property type="match status" value="1"/>
</dbReference>
<sequence length="211" mass="24665">MKSKKILFSMMVMVFLVLLVPAFISADDNVVSDLLPWKGNNETYINLFNTESGDSFFEEVANYADGYDAEMVYNYFAKMYETSFSTMKIVDAETVIFDDEIEAKYQYIGNFNTVWGEYSISWYIFRTENNEAIKAGYKHLIMMPYHGDGDGMKHCHMRYGNQNFDFLTTDLSVVDWWPTLFKTYQVDKEEVVQGMMKQVKMYSSMLPPLEK</sequence>
<reference evidence="5" key="1">
    <citation type="submission" date="2019-12" db="EMBL/GenBank/DDBJ databases">
        <authorList>
            <person name="zhang j."/>
            <person name="sun C.M."/>
        </authorList>
    </citation>
    <scope>NUCLEOTIDE SEQUENCE</scope>
    <source>
        <strain evidence="5">NS-1</strain>
    </source>
</reference>
<name>A0A8A7KBP1_9FIRM</name>
<organism evidence="5 6">
    <name type="scientific">Iocasia fonsfrigidae</name>
    <dbReference type="NCBI Taxonomy" id="2682810"/>
    <lineage>
        <taxon>Bacteria</taxon>
        <taxon>Bacillati</taxon>
        <taxon>Bacillota</taxon>
        <taxon>Clostridia</taxon>
        <taxon>Halanaerobiales</taxon>
        <taxon>Halanaerobiaceae</taxon>
        <taxon>Iocasia</taxon>
    </lineage>
</organism>
<feature type="domain" description="ZinT" evidence="4">
    <location>
        <begin position="33"/>
        <end position="197"/>
    </location>
</feature>
<dbReference type="RefSeq" id="WP_230867260.1">
    <property type="nucleotide sequence ID" value="NZ_CP046640.1"/>
</dbReference>
<dbReference type="Gene3D" id="2.40.128.20">
    <property type="match status" value="1"/>
</dbReference>
<evidence type="ECO:0000313" key="5">
    <source>
        <dbReference type="EMBL" id="QTL98861.1"/>
    </source>
</evidence>
<dbReference type="GO" id="GO:0008270">
    <property type="term" value="F:zinc ion binding"/>
    <property type="evidence" value="ECO:0007669"/>
    <property type="project" value="InterPro"/>
</dbReference>
<dbReference type="KEGG" id="ifn:GM661_13255"/>
<dbReference type="InterPro" id="IPR012674">
    <property type="entry name" value="Calycin"/>
</dbReference>
<gene>
    <name evidence="5" type="ORF">GM661_13255</name>
</gene>
<proteinExistence type="predicted"/>